<comment type="subunit">
    <text evidence="12">Homodimer.</text>
</comment>
<keyword evidence="12" id="KW-0963">Cytoplasm</keyword>
<evidence type="ECO:0000256" key="11">
    <source>
        <dbReference type="ARBA" id="ARBA00051096"/>
    </source>
</evidence>
<dbReference type="FunFam" id="3.40.47.10:FF:000004">
    <property type="entry name" value="3-oxoacyl-[acyl-carrier-protein] synthase 3"/>
    <property type="match status" value="1"/>
</dbReference>
<sequence length="343" mass="36717">MTPLRPIRSLILGTGSCAPDTVVTNDNLTEKVETSDLWIRERTGIRERRIASPGESTADLALKSARLALQDANIEPSRLDGIIVATATPDMTFPSTACLVQAGLGIPGTFAFDVNAVCSGFMYALKVADSMVRSGQCETVLVIGAEVMSRFIDWTDRSTCILFGDGAGAVVLGRSDDEGEAGVGTIKLHADGRYWDLIHVPGGGSRQPVIAGKPAGNECTIRMKGAETFKMAVRTLEESVREVLKEEGIGVSEVDWVVPHQANIRILDALSDRLEIPLERFVVNIDRYGNTSAASIPMALDEAVRDKRIRPGHRLLLTAFGSGVTWGSGVVTWKGLPGGSVGR</sequence>
<feature type="domain" description="Beta-ketoacyl-[acyl-carrier-protein] synthase III N-terminal" evidence="14">
    <location>
        <begin position="112"/>
        <end position="192"/>
    </location>
</feature>
<dbReference type="UniPathway" id="UPA00094"/>
<dbReference type="NCBIfam" id="TIGR00747">
    <property type="entry name" value="fabH"/>
    <property type="match status" value="1"/>
</dbReference>
<dbReference type="EC" id="2.3.1.180" evidence="3 12"/>
<organism evidence="15">
    <name type="scientific">Leptospirillum ferriphilum</name>
    <dbReference type="NCBI Taxonomy" id="178606"/>
    <lineage>
        <taxon>Bacteria</taxon>
        <taxon>Pseudomonadati</taxon>
        <taxon>Nitrospirota</taxon>
        <taxon>Nitrospiria</taxon>
        <taxon>Nitrospirales</taxon>
        <taxon>Nitrospiraceae</taxon>
        <taxon>Leptospirillum</taxon>
    </lineage>
</organism>
<keyword evidence="5 12" id="KW-0808">Transferase</keyword>
<dbReference type="SUPFAM" id="SSF53901">
    <property type="entry name" value="Thiolase-like"/>
    <property type="match status" value="1"/>
</dbReference>
<protein>
    <recommendedName>
        <fullName evidence="3 12">Beta-ketoacyl-[acyl-carrier-protein] synthase III</fullName>
        <shortName evidence="12">Beta-ketoacyl-ACP synthase III</shortName>
        <shortName evidence="12">KAS III</shortName>
        <ecNumber evidence="3 12">2.3.1.180</ecNumber>
    </recommendedName>
    <alternativeName>
        <fullName evidence="12">3-oxoacyl-[acyl-carrier-protein] synthase 3</fullName>
    </alternativeName>
    <alternativeName>
        <fullName evidence="12">3-oxoacyl-[acyl-carrier-protein] synthase III</fullName>
    </alternativeName>
</protein>
<evidence type="ECO:0000256" key="6">
    <source>
        <dbReference type="ARBA" id="ARBA00022832"/>
    </source>
</evidence>
<evidence type="ECO:0000256" key="12">
    <source>
        <dbReference type="HAMAP-Rule" id="MF_01815"/>
    </source>
</evidence>
<reference evidence="15" key="1">
    <citation type="journal article" date="2020" name="mSystems">
        <title>Genome- and Community-Level Interaction Insights into Carbon Utilization and Element Cycling Functions of Hydrothermarchaeota in Hydrothermal Sediment.</title>
        <authorList>
            <person name="Zhou Z."/>
            <person name="Liu Y."/>
            <person name="Xu W."/>
            <person name="Pan J."/>
            <person name="Luo Z.H."/>
            <person name="Li M."/>
        </authorList>
    </citation>
    <scope>NUCLEOTIDE SEQUENCE [LARGE SCALE GENOMIC DNA]</scope>
    <source>
        <strain evidence="15">SpSt-902</strain>
    </source>
</reference>
<gene>
    <name evidence="12" type="primary">fabH</name>
    <name evidence="15" type="ORF">ENX03_08735</name>
</gene>
<dbReference type="NCBIfam" id="NF006829">
    <property type="entry name" value="PRK09352.1"/>
    <property type="match status" value="1"/>
</dbReference>
<dbReference type="HAMAP" id="MF_01815">
    <property type="entry name" value="FabH"/>
    <property type="match status" value="1"/>
</dbReference>
<feature type="active site" evidence="12">
    <location>
        <position position="118"/>
    </location>
</feature>
<keyword evidence="9 12" id="KW-0511">Multifunctional enzyme</keyword>
<evidence type="ECO:0000256" key="5">
    <source>
        <dbReference type="ARBA" id="ARBA00022679"/>
    </source>
</evidence>
<feature type="region of interest" description="ACP-binding" evidence="12">
    <location>
        <begin position="261"/>
        <end position="265"/>
    </location>
</feature>
<evidence type="ECO:0000259" key="13">
    <source>
        <dbReference type="Pfam" id="PF08541"/>
    </source>
</evidence>
<evidence type="ECO:0000256" key="7">
    <source>
        <dbReference type="ARBA" id="ARBA00023098"/>
    </source>
</evidence>
<dbReference type="EMBL" id="DTMM01000182">
    <property type="protein sequence ID" value="HFT93998.1"/>
    <property type="molecule type" value="Genomic_DNA"/>
</dbReference>
<dbReference type="GO" id="GO:0005737">
    <property type="term" value="C:cytoplasm"/>
    <property type="evidence" value="ECO:0007669"/>
    <property type="project" value="UniProtKB-SubCell"/>
</dbReference>
<dbReference type="GO" id="GO:0004315">
    <property type="term" value="F:3-oxoacyl-[acyl-carrier-protein] synthase activity"/>
    <property type="evidence" value="ECO:0007669"/>
    <property type="project" value="InterPro"/>
</dbReference>
<dbReference type="GO" id="GO:0033818">
    <property type="term" value="F:beta-ketoacyl-acyl-carrier-protein synthase III activity"/>
    <property type="evidence" value="ECO:0007669"/>
    <property type="project" value="UniProtKB-UniRule"/>
</dbReference>
<comment type="caution">
    <text evidence="15">The sequence shown here is derived from an EMBL/GenBank/DDBJ whole genome shotgun (WGS) entry which is preliminary data.</text>
</comment>
<evidence type="ECO:0000256" key="9">
    <source>
        <dbReference type="ARBA" id="ARBA00023268"/>
    </source>
</evidence>
<evidence type="ECO:0000256" key="4">
    <source>
        <dbReference type="ARBA" id="ARBA00022516"/>
    </source>
</evidence>
<keyword evidence="10 12" id="KW-0012">Acyltransferase</keyword>
<evidence type="ECO:0000256" key="10">
    <source>
        <dbReference type="ARBA" id="ARBA00023315"/>
    </source>
</evidence>
<name>A0A7C3LYP4_9BACT</name>
<dbReference type="Pfam" id="PF08545">
    <property type="entry name" value="ACP_syn_III"/>
    <property type="match status" value="1"/>
</dbReference>
<dbReference type="InterPro" id="IPR004655">
    <property type="entry name" value="FabH"/>
</dbReference>
<evidence type="ECO:0000256" key="1">
    <source>
        <dbReference type="ARBA" id="ARBA00005194"/>
    </source>
</evidence>
<comment type="catalytic activity">
    <reaction evidence="11">
        <text>malonyl-[ACP] + acetyl-CoA + H(+) = 3-oxobutanoyl-[ACP] + CO2 + CoA</text>
        <dbReference type="Rhea" id="RHEA:12080"/>
        <dbReference type="Rhea" id="RHEA-COMP:9623"/>
        <dbReference type="Rhea" id="RHEA-COMP:9625"/>
        <dbReference type="ChEBI" id="CHEBI:15378"/>
        <dbReference type="ChEBI" id="CHEBI:16526"/>
        <dbReference type="ChEBI" id="CHEBI:57287"/>
        <dbReference type="ChEBI" id="CHEBI:57288"/>
        <dbReference type="ChEBI" id="CHEBI:78449"/>
        <dbReference type="ChEBI" id="CHEBI:78450"/>
        <dbReference type="EC" id="2.3.1.180"/>
    </reaction>
    <physiologicalReaction direction="left-to-right" evidence="11">
        <dbReference type="Rhea" id="RHEA:12081"/>
    </physiologicalReaction>
</comment>
<comment type="similarity">
    <text evidence="2 12">Belongs to the thiolase-like superfamily. FabH family.</text>
</comment>
<comment type="subcellular location">
    <subcellularLocation>
        <location evidence="12">Cytoplasm</location>
    </subcellularLocation>
</comment>
<dbReference type="PANTHER" id="PTHR43091:SF1">
    <property type="entry name" value="BETA-KETOACYL-[ACYL-CARRIER-PROTEIN] SYNTHASE III, CHLOROPLASTIC"/>
    <property type="match status" value="1"/>
</dbReference>
<comment type="domain">
    <text evidence="12">The last Arg residue of the ACP-binding site is essential for the weak association between ACP/AcpP and FabH.</text>
</comment>
<accession>A0A7C3LYP4</accession>
<dbReference type="Pfam" id="PF08541">
    <property type="entry name" value="ACP_syn_III_C"/>
    <property type="match status" value="1"/>
</dbReference>
<comment type="function">
    <text evidence="12">Catalyzes the condensation reaction of fatty acid synthesis by the addition to an acyl acceptor of two carbons from malonyl-ACP. Catalyzes the first condensation reaction which initiates fatty acid synthesis and may therefore play a role in governing the total rate of fatty acid production. Possesses both acetoacetyl-ACP synthase and acetyl transacylase activities. Its substrate specificity determines the biosynthesis of branched-chain and/or straight-chain of fatty acids.</text>
</comment>
<dbReference type="GO" id="GO:0006633">
    <property type="term" value="P:fatty acid biosynthetic process"/>
    <property type="evidence" value="ECO:0007669"/>
    <property type="project" value="UniProtKB-UniRule"/>
</dbReference>
<dbReference type="InterPro" id="IPR013751">
    <property type="entry name" value="ACP_syn_III_N"/>
</dbReference>
<dbReference type="InterPro" id="IPR016039">
    <property type="entry name" value="Thiolase-like"/>
</dbReference>
<dbReference type="AlphaFoldDB" id="A0A7C3LYP4"/>
<dbReference type="CDD" id="cd00830">
    <property type="entry name" value="KAS_III"/>
    <property type="match status" value="1"/>
</dbReference>
<evidence type="ECO:0000256" key="3">
    <source>
        <dbReference type="ARBA" id="ARBA00012333"/>
    </source>
</evidence>
<dbReference type="PANTHER" id="PTHR43091">
    <property type="entry name" value="3-OXOACYL-[ACYL-CARRIER-PROTEIN] SYNTHASE"/>
    <property type="match status" value="1"/>
</dbReference>
<comment type="pathway">
    <text evidence="1 12">Lipid metabolism; fatty acid biosynthesis.</text>
</comment>
<feature type="active site" evidence="12">
    <location>
        <position position="290"/>
    </location>
</feature>
<evidence type="ECO:0000313" key="15">
    <source>
        <dbReference type="EMBL" id="HFT93998.1"/>
    </source>
</evidence>
<keyword evidence="7 12" id="KW-0443">Lipid metabolism</keyword>
<evidence type="ECO:0000256" key="2">
    <source>
        <dbReference type="ARBA" id="ARBA00008642"/>
    </source>
</evidence>
<keyword evidence="6 12" id="KW-0276">Fatty acid metabolism</keyword>
<dbReference type="Gene3D" id="3.40.47.10">
    <property type="match status" value="1"/>
</dbReference>
<dbReference type="InterPro" id="IPR013747">
    <property type="entry name" value="ACP_syn_III_C"/>
</dbReference>
<proteinExistence type="inferred from homology"/>
<evidence type="ECO:0000259" key="14">
    <source>
        <dbReference type="Pfam" id="PF08545"/>
    </source>
</evidence>
<feature type="domain" description="Beta-ketoacyl-[acyl-carrier-protein] synthase III C-terminal" evidence="13">
    <location>
        <begin position="244"/>
        <end position="333"/>
    </location>
</feature>
<keyword evidence="8 12" id="KW-0275">Fatty acid biosynthesis</keyword>
<keyword evidence="4 12" id="KW-0444">Lipid biosynthesis</keyword>
<feature type="active site" evidence="12">
    <location>
        <position position="260"/>
    </location>
</feature>
<evidence type="ECO:0000256" key="8">
    <source>
        <dbReference type="ARBA" id="ARBA00023160"/>
    </source>
</evidence>